<dbReference type="RefSeq" id="WP_185423805.1">
    <property type="nucleotide sequence ID" value="NZ_JAARRL010000001.1"/>
</dbReference>
<dbReference type="PANTHER" id="PTHR47566:SF1">
    <property type="entry name" value="PROTEIN NUD1"/>
    <property type="match status" value="1"/>
</dbReference>
<dbReference type="AlphaFoldDB" id="A0A841Z2V3"/>
<feature type="chain" id="PRO_5032457679" evidence="3">
    <location>
        <begin position="30"/>
        <end position="1085"/>
    </location>
</feature>
<feature type="domain" description="Bacterial Ig" evidence="5">
    <location>
        <begin position="54"/>
        <end position="129"/>
    </location>
</feature>
<name>A0A841Z2V3_9LIST</name>
<keyword evidence="2" id="KW-0677">Repeat</keyword>
<protein>
    <submittedName>
        <fullName evidence="6">DUF5011 domain-containing protein</fullName>
    </submittedName>
</protein>
<evidence type="ECO:0000256" key="1">
    <source>
        <dbReference type="ARBA" id="ARBA00022614"/>
    </source>
</evidence>
<organism evidence="6 7">
    <name type="scientific">Listeria weihenstephanensis</name>
    <dbReference type="NCBI Taxonomy" id="1006155"/>
    <lineage>
        <taxon>Bacteria</taxon>
        <taxon>Bacillati</taxon>
        <taxon>Bacillota</taxon>
        <taxon>Bacilli</taxon>
        <taxon>Bacillales</taxon>
        <taxon>Listeriaceae</taxon>
        <taxon>Listeria</taxon>
    </lineage>
</organism>
<evidence type="ECO:0000313" key="7">
    <source>
        <dbReference type="Proteomes" id="UP000564536"/>
    </source>
</evidence>
<feature type="domain" description="Bacterial Ig" evidence="5">
    <location>
        <begin position="919"/>
        <end position="1000"/>
    </location>
</feature>
<evidence type="ECO:0000256" key="3">
    <source>
        <dbReference type="SAM" id="SignalP"/>
    </source>
</evidence>
<dbReference type="InterPro" id="IPR032179">
    <property type="entry name" value="Cry22Aa_Ig-like"/>
</dbReference>
<evidence type="ECO:0000313" key="6">
    <source>
        <dbReference type="EMBL" id="MBC1499032.1"/>
    </source>
</evidence>
<feature type="domain" description="Bacterial Ig" evidence="5">
    <location>
        <begin position="748"/>
        <end position="827"/>
    </location>
</feature>
<gene>
    <name evidence="6" type="ORF">HB943_00355</name>
</gene>
<dbReference type="Proteomes" id="UP000564536">
    <property type="component" value="Unassembled WGS sequence"/>
</dbReference>
<dbReference type="Gene3D" id="3.80.10.10">
    <property type="entry name" value="Ribonuclease Inhibitor"/>
    <property type="match status" value="1"/>
</dbReference>
<reference evidence="6 7" key="1">
    <citation type="submission" date="2020-03" db="EMBL/GenBank/DDBJ databases">
        <title>Soil Listeria distribution.</title>
        <authorList>
            <person name="Liao J."/>
            <person name="Wiedmann M."/>
        </authorList>
    </citation>
    <scope>NUCLEOTIDE SEQUENCE [LARGE SCALE GENOMIC DNA]</scope>
    <source>
        <strain evidence="6 7">FSL L7-1523</strain>
    </source>
</reference>
<feature type="signal peptide" evidence="3">
    <location>
        <begin position="1"/>
        <end position="29"/>
    </location>
</feature>
<sequence>MLKIIASAIMSMVLVVSSLLPVVTQGVMASTTEIQYEQSNNAEVGTNYFIHIYPFKISTTQSILGVVNADVNQIAIEINGVELETRVWPKNGAFSYYAKKLINDSTDEVYMKAYKRNGELLERKKVNLQAAKGSLNVHNQIWHYDTGGALLVEKEGDVVSFRIRVNGEYRSQYGNLFFKKKPMLDYFFRGILMEMRTNGSWSGRGQDIQVELVGFDDNVKEITTTPITIIGEGESSWQKTPDSKGVVTTKLATPEYSLEQKLAGDIPVNAANFPDEKFRNYILSEITFGETTLGQENIDKITDLDIRNLGITNLKGIEYFTELQSLDCSYNKISELDLSKNTKLISINCNNNELSKLNVTNNKLLVQLNCYSNNLSSLNVRNNTELTYLYCYNNNLTELDISKNLNLIDLYCQENQLVSLNVSNNIVLEELWCFDNKLSSLNVRNNVNLKDLYCKNNQLTELDITKNTALKHITFYENSIPQIDITSNPVLSEIACSPQYLTSTISKVAANKWELDIRALSNTRIVQMISENWQFNQTTGLATYTGVIPPKSVLVRYNIREKGVSGATVDFPMMSVVSLVNDGADNAKPVIAASDKTIKVGDKFDPLANVSATDLEDGDLTAKIIVDSKVDTTKAGSYDVIYTVTDKNGNTTTKKITVNVESSTLTTSAFTIGTDNYVKGTYTGDVAKIALELNGVVLQQINVTNSSYQYYANGKIKSASDIAYMVSYGANGKELKRVKIIVVQKSTGQFVVNPFYFGKDSYVTGTYQGDIVKVEVQVNGISQQRINAVDGVIKYYAKNIVTKPTDSVILIGYNSDGLVTDTKVVPVSLIVGTVTATPFVLDIDSYVTGTYTGDIAKVGLTVNGVKGSIIPVPTGSDWIYYAKNLIKNATDVVILTGYDSSGNELSRSTVTVNKVMTKGTVTPNVFKIGRDSYVEGTYTGDVARVELEVNGVKQSRIPATGNVIKYYAKPVISSTSDKVKINAYDATGNLLDSKSIMITNSTGTVKVTPIKTSDSYLYGTASGDVTKIVLSVNGILTASPGIVQTDGTFKYYIKTLNLKISDNVKVIGLDGRGVEVTTENVTITE</sequence>
<comment type="caution">
    <text evidence="6">The sequence shown here is derived from an EMBL/GenBank/DDBJ whole genome shotgun (WGS) entry which is preliminary data.</text>
</comment>
<dbReference type="Pfam" id="PF20622">
    <property type="entry name" value="Big_15"/>
    <property type="match status" value="6"/>
</dbReference>
<evidence type="ECO:0000259" key="4">
    <source>
        <dbReference type="Pfam" id="PF16403"/>
    </source>
</evidence>
<evidence type="ECO:0000259" key="5">
    <source>
        <dbReference type="Pfam" id="PF20622"/>
    </source>
</evidence>
<dbReference type="Gene3D" id="2.60.40.10">
    <property type="entry name" value="Immunoglobulins"/>
    <property type="match status" value="1"/>
</dbReference>
<keyword evidence="1" id="KW-0433">Leucine-rich repeat</keyword>
<proteinExistence type="predicted"/>
<keyword evidence="3" id="KW-0732">Signal</keyword>
<dbReference type="Pfam" id="PF16403">
    <property type="entry name" value="Bact_surface_Ig-like"/>
    <property type="match status" value="1"/>
</dbReference>
<feature type="domain" description="Bacterial Ig" evidence="5">
    <location>
        <begin position="664"/>
        <end position="742"/>
    </location>
</feature>
<dbReference type="EMBL" id="JAARRL010000001">
    <property type="protein sequence ID" value="MBC1499032.1"/>
    <property type="molecule type" value="Genomic_DNA"/>
</dbReference>
<dbReference type="GO" id="GO:0035591">
    <property type="term" value="F:signaling adaptor activity"/>
    <property type="evidence" value="ECO:0007669"/>
    <property type="project" value="TreeGrafter"/>
</dbReference>
<evidence type="ECO:0000256" key="2">
    <source>
        <dbReference type="ARBA" id="ARBA00022737"/>
    </source>
</evidence>
<dbReference type="InterPro" id="IPR046746">
    <property type="entry name" value="Big_15"/>
</dbReference>
<feature type="domain" description="Bacterial Ig" evidence="5">
    <location>
        <begin position="832"/>
        <end position="913"/>
    </location>
</feature>
<dbReference type="SUPFAM" id="SSF52058">
    <property type="entry name" value="L domain-like"/>
    <property type="match status" value="1"/>
</dbReference>
<dbReference type="InterPro" id="IPR052574">
    <property type="entry name" value="CDIRP"/>
</dbReference>
<dbReference type="InterPro" id="IPR013783">
    <property type="entry name" value="Ig-like_fold"/>
</dbReference>
<feature type="domain" description="Bacterial Ig" evidence="5">
    <location>
        <begin position="1004"/>
        <end position="1084"/>
    </location>
</feature>
<accession>A0A841Z2V3</accession>
<dbReference type="InterPro" id="IPR032675">
    <property type="entry name" value="LRR_dom_sf"/>
</dbReference>
<feature type="domain" description="Pesticidal crystal protein Cry22Aa Ig-like" evidence="4">
    <location>
        <begin position="594"/>
        <end position="660"/>
    </location>
</feature>
<dbReference type="PANTHER" id="PTHR47566">
    <property type="match status" value="1"/>
</dbReference>